<dbReference type="GeneID" id="85305020"/>
<feature type="compositionally biased region" description="Polar residues" evidence="1">
    <location>
        <begin position="204"/>
        <end position="237"/>
    </location>
</feature>
<comment type="caution">
    <text evidence="2">The sequence shown here is derived from an EMBL/GenBank/DDBJ whole genome shotgun (WGS) entry which is preliminary data.</text>
</comment>
<dbReference type="EMBL" id="MU839011">
    <property type="protein sequence ID" value="KAK1766447.1"/>
    <property type="molecule type" value="Genomic_DNA"/>
</dbReference>
<feature type="region of interest" description="Disordered" evidence="1">
    <location>
        <begin position="1"/>
        <end position="40"/>
    </location>
</feature>
<sequence length="412" mass="45732">MPKRPLDISSPLPIDMDRVQKKTERSHEENQERAYIAASRRADRSIEARVQSARMASEIHKKRTGKGFKISEEIVIKEEMYEEEEDDLPRHYRALAAHLQTSSEDMNSRLNAYITNQVAMRTLARHQEVNRMFSESFPNASQMSQNLVQSVYFQPLAENQCGPAQPHNPQSFHPNRSQSTSSHTSSMSPRRPSVPRQSRSPVQLPSSADDQLSTPSLTPGSGNSDTTRSHSPSTFAHQPQPYHITVPSSSMPGLIDPTLASVHDSSPQRSSFTAELPQETKLLANIDLSDPMAGTFFGIPGDMSGLPHTGMETTHFAAPVNPMTADPAAYRMKGHHQHHHQQQAWPMLEEVGYFNPGLHSSNRFAAAEGFSGHSHYHHHEGSRIGTPGGGDGDSWDAWVNTEELGKLEAEAR</sequence>
<reference evidence="2" key="1">
    <citation type="submission" date="2023-06" db="EMBL/GenBank/DDBJ databases">
        <title>Genome-scale phylogeny and comparative genomics of the fungal order Sordariales.</title>
        <authorList>
            <consortium name="Lawrence Berkeley National Laboratory"/>
            <person name="Hensen N."/>
            <person name="Bonometti L."/>
            <person name="Westerberg I."/>
            <person name="Brannstrom I.O."/>
            <person name="Guillou S."/>
            <person name="Cros-Aarteil S."/>
            <person name="Calhoun S."/>
            <person name="Haridas S."/>
            <person name="Kuo A."/>
            <person name="Mondo S."/>
            <person name="Pangilinan J."/>
            <person name="Riley R."/>
            <person name="Labutti K."/>
            <person name="Andreopoulos B."/>
            <person name="Lipzen A."/>
            <person name="Chen C."/>
            <person name="Yanf M."/>
            <person name="Daum C."/>
            <person name="Ng V."/>
            <person name="Clum A."/>
            <person name="Steindorff A."/>
            <person name="Ohm R."/>
            <person name="Martin F."/>
            <person name="Silar P."/>
            <person name="Natvig D."/>
            <person name="Lalanne C."/>
            <person name="Gautier V."/>
            <person name="Ament-Velasquez S.L."/>
            <person name="Kruys A."/>
            <person name="Hutchinson M.I."/>
            <person name="Powell A.J."/>
            <person name="Barry K."/>
            <person name="Miller A.N."/>
            <person name="Grigoriev I.V."/>
            <person name="Debuchy R."/>
            <person name="Gladieux P."/>
            <person name="Thoren M.H."/>
            <person name="Johannesson H."/>
        </authorList>
    </citation>
    <scope>NUCLEOTIDE SEQUENCE</scope>
    <source>
        <strain evidence="2">8032-3</strain>
    </source>
</reference>
<evidence type="ECO:0000256" key="1">
    <source>
        <dbReference type="SAM" id="MobiDB-lite"/>
    </source>
</evidence>
<protein>
    <submittedName>
        <fullName evidence="2">Uncharacterized protein</fullName>
    </submittedName>
</protein>
<feature type="compositionally biased region" description="Low complexity" evidence="1">
    <location>
        <begin position="176"/>
        <end position="203"/>
    </location>
</feature>
<feature type="region of interest" description="Disordered" evidence="1">
    <location>
        <begin position="373"/>
        <end position="397"/>
    </location>
</feature>
<evidence type="ECO:0000313" key="2">
    <source>
        <dbReference type="EMBL" id="KAK1766447.1"/>
    </source>
</evidence>
<feature type="region of interest" description="Disordered" evidence="1">
    <location>
        <begin position="159"/>
        <end position="273"/>
    </location>
</feature>
<accession>A0AAJ0C0G7</accession>
<evidence type="ECO:0000313" key="3">
    <source>
        <dbReference type="Proteomes" id="UP001244011"/>
    </source>
</evidence>
<dbReference type="AlphaFoldDB" id="A0AAJ0C0G7"/>
<organism evidence="2 3">
    <name type="scientific">Phialemonium atrogriseum</name>
    <dbReference type="NCBI Taxonomy" id="1093897"/>
    <lineage>
        <taxon>Eukaryota</taxon>
        <taxon>Fungi</taxon>
        <taxon>Dikarya</taxon>
        <taxon>Ascomycota</taxon>
        <taxon>Pezizomycotina</taxon>
        <taxon>Sordariomycetes</taxon>
        <taxon>Sordariomycetidae</taxon>
        <taxon>Cephalothecales</taxon>
        <taxon>Cephalothecaceae</taxon>
        <taxon>Phialemonium</taxon>
    </lineage>
</organism>
<proteinExistence type="predicted"/>
<keyword evidence="3" id="KW-1185">Reference proteome</keyword>
<name>A0AAJ0C0G7_9PEZI</name>
<dbReference type="RefSeq" id="XP_060282660.1">
    <property type="nucleotide sequence ID" value="XM_060421833.1"/>
</dbReference>
<dbReference type="Proteomes" id="UP001244011">
    <property type="component" value="Unassembled WGS sequence"/>
</dbReference>
<feature type="compositionally biased region" description="Basic and acidic residues" evidence="1">
    <location>
        <begin position="15"/>
        <end position="32"/>
    </location>
</feature>
<feature type="compositionally biased region" description="Polar residues" evidence="1">
    <location>
        <begin position="263"/>
        <end position="273"/>
    </location>
</feature>
<gene>
    <name evidence="2" type="ORF">QBC33DRAFT_100503</name>
</gene>